<evidence type="ECO:0000256" key="9">
    <source>
        <dbReference type="ARBA" id="ARBA00022989"/>
    </source>
</evidence>
<dbReference type="PANTHER" id="PTHR30529">
    <property type="entry name" value="CYTOCHROME B561"/>
    <property type="match status" value="1"/>
</dbReference>
<evidence type="ECO:0000313" key="16">
    <source>
        <dbReference type="Proteomes" id="UP000255070"/>
    </source>
</evidence>
<name>A0A8B4S7X4_COMTE</name>
<comment type="subcellular location">
    <subcellularLocation>
        <location evidence="2">Cell membrane</location>
        <topology evidence="2">Multi-pass membrane protein</topology>
    </subcellularLocation>
</comment>
<dbReference type="EMBL" id="UFXL01000001">
    <property type="protein sequence ID" value="SUY79091.1"/>
    <property type="molecule type" value="Genomic_DNA"/>
</dbReference>
<evidence type="ECO:0000259" key="14">
    <source>
        <dbReference type="Pfam" id="PF01292"/>
    </source>
</evidence>
<dbReference type="PANTHER" id="PTHR30529:SF1">
    <property type="entry name" value="CYTOCHROME B561 HOMOLOG 2"/>
    <property type="match status" value="1"/>
</dbReference>
<feature type="transmembrane region" description="Helical" evidence="13">
    <location>
        <begin position="128"/>
        <end position="156"/>
    </location>
</feature>
<keyword evidence="6 13" id="KW-0812">Transmembrane</keyword>
<evidence type="ECO:0000256" key="13">
    <source>
        <dbReference type="SAM" id="Phobius"/>
    </source>
</evidence>
<keyword evidence="9 13" id="KW-1133">Transmembrane helix</keyword>
<gene>
    <name evidence="15" type="primary">yceJ</name>
    <name evidence="15" type="ORF">NCTC10698_04021</name>
</gene>
<comment type="caution">
    <text evidence="15">The sequence shown here is derived from an EMBL/GenBank/DDBJ whole genome shotgun (WGS) entry which is preliminary data.</text>
</comment>
<organism evidence="15 16">
    <name type="scientific">Comamonas testosteroni</name>
    <name type="common">Pseudomonas testosteroni</name>
    <dbReference type="NCBI Taxonomy" id="285"/>
    <lineage>
        <taxon>Bacteria</taxon>
        <taxon>Pseudomonadati</taxon>
        <taxon>Pseudomonadota</taxon>
        <taxon>Betaproteobacteria</taxon>
        <taxon>Burkholderiales</taxon>
        <taxon>Comamonadaceae</taxon>
        <taxon>Comamonas</taxon>
    </lineage>
</organism>
<feature type="transmembrane region" description="Helical" evidence="13">
    <location>
        <begin position="176"/>
        <end position="196"/>
    </location>
</feature>
<feature type="transmembrane region" description="Helical" evidence="13">
    <location>
        <begin position="79"/>
        <end position="97"/>
    </location>
</feature>
<evidence type="ECO:0000256" key="12">
    <source>
        <dbReference type="ARBA" id="ARBA00037975"/>
    </source>
</evidence>
<feature type="domain" description="Cytochrome b561 bacterial/Ni-hydrogenase" evidence="14">
    <location>
        <begin position="38"/>
        <end position="213"/>
    </location>
</feature>
<dbReference type="GO" id="GO:0009055">
    <property type="term" value="F:electron transfer activity"/>
    <property type="evidence" value="ECO:0007669"/>
    <property type="project" value="InterPro"/>
</dbReference>
<evidence type="ECO:0000256" key="10">
    <source>
        <dbReference type="ARBA" id="ARBA00023004"/>
    </source>
</evidence>
<sequence>MLNLFAFPASYTAYQFQQAPSARNPHFLIAVSMNSSPRYTGTAIALHWVLALALIGIFAFGLYMTGLPFSPTRLKYFNWHKWAGMTILILSVLRLVWRITHRPPELPEAVTRTMPGWQRMAHHGVHHLMYALFFAIPLVGWMYSSAAGFPIVLFGQLPLPDLVSKSPELAEALKPWHGYLAYALAALVVMHIAAVIKHQIVDRDGLLSRMVPGK</sequence>
<evidence type="ECO:0000256" key="7">
    <source>
        <dbReference type="ARBA" id="ARBA00022723"/>
    </source>
</evidence>
<evidence type="ECO:0000256" key="11">
    <source>
        <dbReference type="ARBA" id="ARBA00023136"/>
    </source>
</evidence>
<dbReference type="InterPro" id="IPR016174">
    <property type="entry name" value="Di-haem_cyt_TM"/>
</dbReference>
<dbReference type="GO" id="GO:0046872">
    <property type="term" value="F:metal ion binding"/>
    <property type="evidence" value="ECO:0007669"/>
    <property type="project" value="UniProtKB-KW"/>
</dbReference>
<dbReference type="GO" id="GO:0005886">
    <property type="term" value="C:plasma membrane"/>
    <property type="evidence" value="ECO:0007669"/>
    <property type="project" value="UniProtKB-SubCell"/>
</dbReference>
<evidence type="ECO:0000256" key="5">
    <source>
        <dbReference type="ARBA" id="ARBA00022617"/>
    </source>
</evidence>
<protein>
    <submittedName>
        <fullName evidence="15">Cytochrome b561 homolog 2</fullName>
    </submittedName>
</protein>
<evidence type="ECO:0000256" key="1">
    <source>
        <dbReference type="ARBA" id="ARBA00001970"/>
    </source>
</evidence>
<keyword evidence="10" id="KW-0408">Iron</keyword>
<dbReference type="InterPro" id="IPR052168">
    <property type="entry name" value="Cytochrome_b561_oxidase"/>
</dbReference>
<keyword evidence="11 13" id="KW-0472">Membrane</keyword>
<evidence type="ECO:0000256" key="6">
    <source>
        <dbReference type="ARBA" id="ARBA00022692"/>
    </source>
</evidence>
<dbReference type="SUPFAM" id="SSF81342">
    <property type="entry name" value="Transmembrane di-heme cytochromes"/>
    <property type="match status" value="1"/>
</dbReference>
<dbReference type="GO" id="GO:0020037">
    <property type="term" value="F:heme binding"/>
    <property type="evidence" value="ECO:0007669"/>
    <property type="project" value="TreeGrafter"/>
</dbReference>
<dbReference type="InterPro" id="IPR011577">
    <property type="entry name" value="Cyt_b561_bac/Ni-Hgenase"/>
</dbReference>
<dbReference type="Pfam" id="PF01292">
    <property type="entry name" value="Ni_hydr_CYTB"/>
    <property type="match status" value="1"/>
</dbReference>
<keyword evidence="4" id="KW-1003">Cell membrane</keyword>
<keyword evidence="16" id="KW-1185">Reference proteome</keyword>
<evidence type="ECO:0000256" key="8">
    <source>
        <dbReference type="ARBA" id="ARBA00022982"/>
    </source>
</evidence>
<evidence type="ECO:0000256" key="2">
    <source>
        <dbReference type="ARBA" id="ARBA00004651"/>
    </source>
</evidence>
<keyword evidence="8" id="KW-0249">Electron transport</keyword>
<accession>A0A8B4S7X4</accession>
<feature type="transmembrane region" description="Helical" evidence="13">
    <location>
        <begin position="43"/>
        <end position="64"/>
    </location>
</feature>
<dbReference type="GO" id="GO:0022904">
    <property type="term" value="P:respiratory electron transport chain"/>
    <property type="evidence" value="ECO:0007669"/>
    <property type="project" value="InterPro"/>
</dbReference>
<comment type="similarity">
    <text evidence="12">Belongs to the cytochrome b561 family.</text>
</comment>
<dbReference type="Gene3D" id="1.20.950.20">
    <property type="entry name" value="Transmembrane di-heme cytochromes, Chain C"/>
    <property type="match status" value="1"/>
</dbReference>
<reference evidence="15 16" key="1">
    <citation type="submission" date="2018-06" db="EMBL/GenBank/DDBJ databases">
        <authorList>
            <consortium name="Pathogen Informatics"/>
            <person name="Doyle S."/>
        </authorList>
    </citation>
    <scope>NUCLEOTIDE SEQUENCE [LARGE SCALE GENOMIC DNA]</scope>
    <source>
        <strain evidence="15 16">NCTC10698</strain>
    </source>
</reference>
<proteinExistence type="inferred from homology"/>
<keyword evidence="3" id="KW-0813">Transport</keyword>
<keyword evidence="7" id="KW-0479">Metal-binding</keyword>
<evidence type="ECO:0000313" key="15">
    <source>
        <dbReference type="EMBL" id="SUY79091.1"/>
    </source>
</evidence>
<evidence type="ECO:0000256" key="4">
    <source>
        <dbReference type="ARBA" id="ARBA00022475"/>
    </source>
</evidence>
<dbReference type="Proteomes" id="UP000255070">
    <property type="component" value="Unassembled WGS sequence"/>
</dbReference>
<evidence type="ECO:0000256" key="3">
    <source>
        <dbReference type="ARBA" id="ARBA00022448"/>
    </source>
</evidence>
<dbReference type="AlphaFoldDB" id="A0A8B4S7X4"/>
<keyword evidence="5" id="KW-0349">Heme</keyword>
<comment type="cofactor">
    <cofactor evidence="1">
        <name>heme b</name>
        <dbReference type="ChEBI" id="CHEBI:60344"/>
    </cofactor>
</comment>